<dbReference type="RefSeq" id="WP_151263658.1">
    <property type="nucleotide sequence ID" value="NZ_JAASHG010000001.1"/>
</dbReference>
<gene>
    <name evidence="2" type="ORF">DW072_09435</name>
</gene>
<evidence type="ECO:0000313" key="3">
    <source>
        <dbReference type="Proteomes" id="UP000285262"/>
    </source>
</evidence>
<organism evidence="2 3">
    <name type="scientific">Bifidobacterium adolescentis</name>
    <dbReference type="NCBI Taxonomy" id="1680"/>
    <lineage>
        <taxon>Bacteria</taxon>
        <taxon>Bacillati</taxon>
        <taxon>Actinomycetota</taxon>
        <taxon>Actinomycetes</taxon>
        <taxon>Bifidobacteriales</taxon>
        <taxon>Bifidobacteriaceae</taxon>
        <taxon>Bifidobacterium</taxon>
    </lineage>
</organism>
<comment type="caution">
    <text evidence="2">The sequence shown here is derived from an EMBL/GenBank/DDBJ whole genome shotgun (WGS) entry which is preliminary data.</text>
</comment>
<accession>A0A415FLH8</accession>
<protein>
    <submittedName>
        <fullName evidence="2">Uncharacterized protein</fullName>
    </submittedName>
</protein>
<proteinExistence type="predicted"/>
<dbReference type="EMBL" id="QRNG01000026">
    <property type="protein sequence ID" value="RHK23740.1"/>
    <property type="molecule type" value="Genomic_DNA"/>
</dbReference>
<evidence type="ECO:0000256" key="1">
    <source>
        <dbReference type="SAM" id="MobiDB-lite"/>
    </source>
</evidence>
<sequence>MGVPVVYTDFDGVLNAFPDDKVLRRGGVGHTGWLKDGDPRKPLYDAARAFRLDGNEQARTPVGRFRIHWSTELTGAMYHLAVDGRVELNWLSTWQPYCVNTLDPMLGWDPSVVHNTVWYDPVTMERRLTGKLSTVLSRVRVERESDDPLPIVWIDDEECYSDAVEEVRAENPAAPVLMVRPDMHIGISRRQWEIIERFVDDWTGFPPVTFDDEDDEDGGRAARNGHVGL</sequence>
<evidence type="ECO:0000313" key="2">
    <source>
        <dbReference type="EMBL" id="RHK23740.1"/>
    </source>
</evidence>
<dbReference type="Proteomes" id="UP000285262">
    <property type="component" value="Unassembled WGS sequence"/>
</dbReference>
<feature type="region of interest" description="Disordered" evidence="1">
    <location>
        <begin position="209"/>
        <end position="229"/>
    </location>
</feature>
<reference evidence="2 3" key="1">
    <citation type="submission" date="2018-08" db="EMBL/GenBank/DDBJ databases">
        <title>A genome reference for cultivated species of the human gut microbiota.</title>
        <authorList>
            <person name="Zou Y."/>
            <person name="Xue W."/>
            <person name="Luo G."/>
        </authorList>
    </citation>
    <scope>NUCLEOTIDE SEQUENCE [LARGE SCALE GENOMIC DNA]</scope>
    <source>
        <strain evidence="2 3">AF45-19</strain>
    </source>
</reference>
<name>A0A415FLH8_BIFAD</name>
<dbReference type="AlphaFoldDB" id="A0A415FLH8"/>